<dbReference type="Pfam" id="PF16822">
    <property type="entry name" value="ALGX"/>
    <property type="match status" value="1"/>
</dbReference>
<evidence type="ECO:0000313" key="9">
    <source>
        <dbReference type="EMBL" id="HIY20611.1"/>
    </source>
</evidence>
<feature type="transmembrane region" description="Helical" evidence="7">
    <location>
        <begin position="7"/>
        <end position="29"/>
    </location>
</feature>
<comment type="caution">
    <text evidence="9">The sequence shown here is derived from an EMBL/GenBank/DDBJ whole genome shotgun (WGS) entry which is preliminary data.</text>
</comment>
<name>A0A9D2BX01_9FIRM</name>
<keyword evidence="5" id="KW-0574">Periplasm</keyword>
<dbReference type="AlphaFoldDB" id="A0A9D2BX01"/>
<comment type="subcellular location">
    <subcellularLocation>
        <location evidence="1">Periplasm</location>
    </subcellularLocation>
</comment>
<dbReference type="GO" id="GO:0042597">
    <property type="term" value="C:periplasmic space"/>
    <property type="evidence" value="ECO:0007669"/>
    <property type="project" value="UniProtKB-SubCell"/>
</dbReference>
<evidence type="ECO:0000259" key="8">
    <source>
        <dbReference type="Pfam" id="PF16822"/>
    </source>
</evidence>
<evidence type="ECO:0000256" key="2">
    <source>
        <dbReference type="ARBA" id="ARBA00005182"/>
    </source>
</evidence>
<keyword evidence="6" id="KW-0016">Alginate biosynthesis</keyword>
<keyword evidence="7" id="KW-0472">Membrane</keyword>
<evidence type="ECO:0000256" key="1">
    <source>
        <dbReference type="ARBA" id="ARBA00004418"/>
    </source>
</evidence>
<proteinExistence type="predicted"/>
<dbReference type="EMBL" id="DXDX01000037">
    <property type="protein sequence ID" value="HIY20611.1"/>
    <property type="molecule type" value="Genomic_DNA"/>
</dbReference>
<evidence type="ECO:0000256" key="4">
    <source>
        <dbReference type="ARBA" id="ARBA00022729"/>
    </source>
</evidence>
<reference evidence="9" key="1">
    <citation type="journal article" date="2021" name="PeerJ">
        <title>Extensive microbial diversity within the chicken gut microbiome revealed by metagenomics and culture.</title>
        <authorList>
            <person name="Gilroy R."/>
            <person name="Ravi A."/>
            <person name="Getino M."/>
            <person name="Pursley I."/>
            <person name="Horton D.L."/>
            <person name="Alikhan N.F."/>
            <person name="Baker D."/>
            <person name="Gharbi K."/>
            <person name="Hall N."/>
            <person name="Watson M."/>
            <person name="Adriaenssens E.M."/>
            <person name="Foster-Nyarko E."/>
            <person name="Jarju S."/>
            <person name="Secka A."/>
            <person name="Antonio M."/>
            <person name="Oren A."/>
            <person name="Chaudhuri R.R."/>
            <person name="La Ragione R."/>
            <person name="Hildebrand F."/>
            <person name="Pallen M.J."/>
        </authorList>
    </citation>
    <scope>NUCLEOTIDE SEQUENCE</scope>
    <source>
        <strain evidence="9">ChiBcec16_6824</strain>
    </source>
</reference>
<keyword evidence="7" id="KW-1133">Transmembrane helix</keyword>
<dbReference type="GO" id="GO:0016740">
    <property type="term" value="F:transferase activity"/>
    <property type="evidence" value="ECO:0007669"/>
    <property type="project" value="UniProtKB-KW"/>
</dbReference>
<gene>
    <name evidence="9" type="ORF">H9841_01745</name>
</gene>
<dbReference type="Proteomes" id="UP000823868">
    <property type="component" value="Unassembled WGS sequence"/>
</dbReference>
<keyword evidence="7" id="KW-0812">Transmembrane</keyword>
<sequence length="398" mass="44944">MRHRKETYTAALFLVLLVVGLCYIGFLFLRGESTLREELGKLRRDPSYVLTFVESAETALNEDLDHEHGFIQLYGGFQRLTGRRVLEDVNQSAQVVRLSTGALNFAYLSSDPADMTGLADSLNTFGDNLAQRDIPLLFVAAPQKVEAGKDLLPPGLTDYNNPNADQFLSLLEAHGTDTVDLRPLFEETEDYSSWFFRTDHHWKPEAAFYAWQSLTGILESKYGIVTDPQYTDEASYDKVVYEDYFLGSQGKRVGTLYAGTDDITEYIPKFETNFTYTCPFYSIDRSGPFETSLLFPERVAEKDYFNGNPYTLYAGGDYPLATIVNHENPDGKKIVLLRESFSCALTPFLALSCSELTTIDLRYFSGNLMDTLEELDPDLVMVLYCVSSLNSPELLMFD</sequence>
<evidence type="ECO:0000256" key="7">
    <source>
        <dbReference type="SAM" id="Phobius"/>
    </source>
</evidence>
<protein>
    <recommendedName>
        <fullName evidence="8">AlgX/AlgJ SGNH hydrolase-like domain-containing protein</fullName>
    </recommendedName>
</protein>
<feature type="domain" description="AlgX/AlgJ SGNH hydrolase-like" evidence="8">
    <location>
        <begin position="115"/>
        <end position="221"/>
    </location>
</feature>
<keyword evidence="3" id="KW-0808">Transferase</keyword>
<comment type="pathway">
    <text evidence="2">Glycan biosynthesis; alginate biosynthesis.</text>
</comment>
<accession>A0A9D2BX01</accession>
<dbReference type="GO" id="GO:0042121">
    <property type="term" value="P:alginic acid biosynthetic process"/>
    <property type="evidence" value="ECO:0007669"/>
    <property type="project" value="UniProtKB-KW"/>
</dbReference>
<organism evidence="9 10">
    <name type="scientific">Candidatus Flavonifractor merdigallinarum</name>
    <dbReference type="NCBI Taxonomy" id="2838589"/>
    <lineage>
        <taxon>Bacteria</taxon>
        <taxon>Bacillati</taxon>
        <taxon>Bacillota</taxon>
        <taxon>Clostridia</taxon>
        <taxon>Eubacteriales</taxon>
        <taxon>Oscillospiraceae</taxon>
        <taxon>Flavonifractor</taxon>
    </lineage>
</organism>
<evidence type="ECO:0000256" key="6">
    <source>
        <dbReference type="ARBA" id="ARBA00022841"/>
    </source>
</evidence>
<keyword evidence="4" id="KW-0732">Signal</keyword>
<evidence type="ECO:0000256" key="5">
    <source>
        <dbReference type="ARBA" id="ARBA00022764"/>
    </source>
</evidence>
<reference evidence="9" key="2">
    <citation type="submission" date="2021-04" db="EMBL/GenBank/DDBJ databases">
        <authorList>
            <person name="Gilroy R."/>
        </authorList>
    </citation>
    <scope>NUCLEOTIDE SEQUENCE</scope>
    <source>
        <strain evidence="9">ChiBcec16_6824</strain>
    </source>
</reference>
<evidence type="ECO:0000313" key="10">
    <source>
        <dbReference type="Proteomes" id="UP000823868"/>
    </source>
</evidence>
<dbReference type="InterPro" id="IPR031811">
    <property type="entry name" value="ALGX/ALGJ_SGNH-like"/>
</dbReference>
<evidence type="ECO:0000256" key="3">
    <source>
        <dbReference type="ARBA" id="ARBA00022679"/>
    </source>
</evidence>